<gene>
    <name evidence="2" type="ORF">BTO08_03675</name>
</gene>
<dbReference type="Proteomes" id="UP000238730">
    <property type="component" value="Unassembled WGS sequence"/>
</dbReference>
<reference evidence="2 3" key="1">
    <citation type="submission" date="2016-12" db="EMBL/GenBank/DDBJ databases">
        <title>Diversity of luminous bacteria.</title>
        <authorList>
            <person name="Yoshizawa S."/>
            <person name="Kogure K."/>
        </authorList>
    </citation>
    <scope>NUCLEOTIDE SEQUENCE [LARGE SCALE GENOMIC DNA]</scope>
    <source>
        <strain evidence="2 3">LC1-200</strain>
    </source>
</reference>
<dbReference type="OrthoDB" id="5915482at2"/>
<protein>
    <submittedName>
        <fullName evidence="2">Uncharacterized protein</fullName>
    </submittedName>
</protein>
<dbReference type="EMBL" id="MSCJ01000001">
    <property type="protein sequence ID" value="PQJ66585.1"/>
    <property type="molecule type" value="Genomic_DNA"/>
</dbReference>
<feature type="transmembrane region" description="Helical" evidence="1">
    <location>
        <begin position="173"/>
        <end position="195"/>
    </location>
</feature>
<dbReference type="AlphaFoldDB" id="A0A2S7VXH1"/>
<evidence type="ECO:0000313" key="3">
    <source>
        <dbReference type="Proteomes" id="UP000238730"/>
    </source>
</evidence>
<sequence length="222" mass="24286">MAGYLTFLVPALLGAQLILTIVLMKGEICPGQRGRVHKMLPVLLIGWLLAAIAQPLAVLPLLALAFFNMKVKTGKTRDAGPIKVLYGSDVLAFICWLVLLPTLNMPEIAISLVAIALYGSALAHVLLTFARTRLQAFHRILPFVGFISAILTILFMIWQIMTLGQATTSHHMIEIITALALMVIGLVIWAGHILLNKKANNWQLMIALVVLMFSAGLQLVLF</sequence>
<feature type="transmembrane region" description="Helical" evidence="1">
    <location>
        <begin position="84"/>
        <end position="102"/>
    </location>
</feature>
<feature type="transmembrane region" description="Helical" evidence="1">
    <location>
        <begin position="141"/>
        <end position="161"/>
    </location>
</feature>
<organism evidence="2 3">
    <name type="scientific">Photobacterium angustum</name>
    <dbReference type="NCBI Taxonomy" id="661"/>
    <lineage>
        <taxon>Bacteria</taxon>
        <taxon>Pseudomonadati</taxon>
        <taxon>Pseudomonadota</taxon>
        <taxon>Gammaproteobacteria</taxon>
        <taxon>Vibrionales</taxon>
        <taxon>Vibrionaceae</taxon>
        <taxon>Photobacterium</taxon>
    </lineage>
</organism>
<feature type="transmembrane region" description="Helical" evidence="1">
    <location>
        <begin position="108"/>
        <end position="129"/>
    </location>
</feature>
<feature type="transmembrane region" description="Helical" evidence="1">
    <location>
        <begin position="44"/>
        <end position="64"/>
    </location>
</feature>
<keyword evidence="1" id="KW-0812">Transmembrane</keyword>
<keyword evidence="1" id="KW-1133">Transmembrane helix</keyword>
<evidence type="ECO:0000256" key="1">
    <source>
        <dbReference type="SAM" id="Phobius"/>
    </source>
</evidence>
<comment type="caution">
    <text evidence="2">The sequence shown here is derived from an EMBL/GenBank/DDBJ whole genome shotgun (WGS) entry which is preliminary data.</text>
</comment>
<name>A0A2S7VXH1_PHOAN</name>
<proteinExistence type="predicted"/>
<evidence type="ECO:0000313" key="2">
    <source>
        <dbReference type="EMBL" id="PQJ66585.1"/>
    </source>
</evidence>
<accession>A0A2S7VXH1</accession>
<feature type="transmembrane region" description="Helical" evidence="1">
    <location>
        <begin position="7"/>
        <end position="24"/>
    </location>
</feature>
<keyword evidence="1" id="KW-0472">Membrane</keyword>
<feature type="transmembrane region" description="Helical" evidence="1">
    <location>
        <begin position="202"/>
        <end position="221"/>
    </location>
</feature>
<dbReference type="RefSeq" id="WP_105059938.1">
    <property type="nucleotide sequence ID" value="NZ_MSCJ01000001.1"/>
</dbReference>